<dbReference type="EMBL" id="LSTQ01000004">
    <property type="protein sequence ID" value="OAH31654.1"/>
    <property type="molecule type" value="Genomic_DNA"/>
</dbReference>
<accession>A0A177ISC0</accession>
<comment type="caution">
    <text evidence="2">The sequence shown here is derived from an EMBL/GenBank/DDBJ whole genome shotgun (WGS) entry which is preliminary data.</text>
</comment>
<dbReference type="AlphaFoldDB" id="A0A177ISC0"/>
<dbReference type="Pfam" id="PF04343">
    <property type="entry name" value="DUF488"/>
    <property type="match status" value="1"/>
</dbReference>
<keyword evidence="3" id="KW-1185">Reference proteome</keyword>
<organism evidence="2 3">
    <name type="scientific">Corynebacterium stationis</name>
    <dbReference type="NCBI Taxonomy" id="1705"/>
    <lineage>
        <taxon>Bacteria</taxon>
        <taxon>Bacillati</taxon>
        <taxon>Actinomycetota</taxon>
        <taxon>Actinomycetes</taxon>
        <taxon>Mycobacteriales</taxon>
        <taxon>Corynebacteriaceae</taxon>
        <taxon>Corynebacterium</taxon>
    </lineage>
</organism>
<sequence length="196" mass="22276">MTKQDKDTTGSKIWTIGHWTCPIPVFLETLDERSIDMLIDVRAHPGSRRNPQFGTDEMKKWLPENGIAYQLFPKMGGRRRKQDVPPEINAGWKNASFKNYADYTLTEEYHEGIAELKELTQKHRVAIMCGEPMPWRCHRLLISNTLAAQGFQVEHLVAGQKPKKYELGMWGATPHVDGDGQVTYPAEPTESAEPAE</sequence>
<feature type="region of interest" description="Disordered" evidence="1">
    <location>
        <begin position="176"/>
        <end position="196"/>
    </location>
</feature>
<dbReference type="RefSeq" id="WP_066837930.1">
    <property type="nucleotide sequence ID" value="NZ_LSTQ01000004.1"/>
</dbReference>
<dbReference type="PIRSF" id="PIRSF024492">
    <property type="entry name" value="UCP024492"/>
    <property type="match status" value="1"/>
</dbReference>
<dbReference type="PANTHER" id="PTHR39337:SF1">
    <property type="entry name" value="BLR5642 PROTEIN"/>
    <property type="match status" value="1"/>
</dbReference>
<gene>
    <name evidence="2" type="ORF">AYJ05_08850</name>
</gene>
<dbReference type="PANTHER" id="PTHR39337">
    <property type="entry name" value="BLR5642 PROTEIN"/>
    <property type="match status" value="1"/>
</dbReference>
<feature type="compositionally biased region" description="Low complexity" evidence="1">
    <location>
        <begin position="185"/>
        <end position="196"/>
    </location>
</feature>
<dbReference type="InterPro" id="IPR014519">
    <property type="entry name" value="UCP024492"/>
</dbReference>
<evidence type="ECO:0000313" key="2">
    <source>
        <dbReference type="EMBL" id="OAH31654.1"/>
    </source>
</evidence>
<dbReference type="OrthoDB" id="9789109at2"/>
<proteinExistence type="predicted"/>
<dbReference type="Proteomes" id="UP000076947">
    <property type="component" value="Unassembled WGS sequence"/>
</dbReference>
<evidence type="ECO:0000256" key="1">
    <source>
        <dbReference type="SAM" id="MobiDB-lite"/>
    </source>
</evidence>
<reference evidence="3" key="1">
    <citation type="submission" date="2016-02" db="EMBL/GenBank/DDBJ databases">
        <authorList>
            <person name="Kaur G."/>
            <person name="Nair G.R."/>
            <person name="Mayilraj S."/>
        </authorList>
    </citation>
    <scope>NUCLEOTIDE SEQUENCE [LARGE SCALE GENOMIC DNA]</scope>
    <source>
        <strain evidence="3">GA-15</strain>
    </source>
</reference>
<evidence type="ECO:0000313" key="3">
    <source>
        <dbReference type="Proteomes" id="UP000076947"/>
    </source>
</evidence>
<dbReference type="STRING" id="1705.CA21670_07885"/>
<dbReference type="InterPro" id="IPR007438">
    <property type="entry name" value="DUF488"/>
</dbReference>
<name>A0A177ISC0_9CORY</name>
<protein>
    <submittedName>
        <fullName evidence="2">DNA repair protein</fullName>
    </submittedName>
</protein>